<name>A0ABR9QKG3_9BACI</name>
<dbReference type="Pfam" id="PF02518">
    <property type="entry name" value="HATPase_c"/>
    <property type="match status" value="1"/>
</dbReference>
<dbReference type="SUPFAM" id="SSF47384">
    <property type="entry name" value="Homodimeric domain of signal transducing histidine kinase"/>
    <property type="match status" value="1"/>
</dbReference>
<dbReference type="SMART" id="SM00388">
    <property type="entry name" value="HisKA"/>
    <property type="match status" value="1"/>
</dbReference>
<protein>
    <recommendedName>
        <fullName evidence="2">histidine kinase</fullName>
        <ecNumber evidence="2">2.7.13.3</ecNumber>
    </recommendedName>
</protein>
<evidence type="ECO:0000256" key="2">
    <source>
        <dbReference type="ARBA" id="ARBA00012438"/>
    </source>
</evidence>
<gene>
    <name evidence="12" type="ORF">IMZ08_13055</name>
</gene>
<keyword evidence="9" id="KW-1133">Transmembrane helix</keyword>
<dbReference type="InterPro" id="IPR000014">
    <property type="entry name" value="PAS"/>
</dbReference>
<dbReference type="SUPFAM" id="SSF55785">
    <property type="entry name" value="PYP-like sensor domain (PAS domain)"/>
    <property type="match status" value="1"/>
</dbReference>
<keyword evidence="13" id="KW-1185">Reference proteome</keyword>
<organism evidence="12 13">
    <name type="scientific">Litchfieldia luteola</name>
    <dbReference type="NCBI Taxonomy" id="682179"/>
    <lineage>
        <taxon>Bacteria</taxon>
        <taxon>Bacillati</taxon>
        <taxon>Bacillota</taxon>
        <taxon>Bacilli</taxon>
        <taxon>Bacillales</taxon>
        <taxon>Bacillaceae</taxon>
        <taxon>Litchfieldia</taxon>
    </lineage>
</organism>
<evidence type="ECO:0000256" key="8">
    <source>
        <dbReference type="ARBA" id="ARBA00023012"/>
    </source>
</evidence>
<keyword evidence="5" id="KW-0547">Nucleotide-binding</keyword>
<comment type="catalytic activity">
    <reaction evidence="1">
        <text>ATP + protein L-histidine = ADP + protein N-phospho-L-histidine.</text>
        <dbReference type="EC" id="2.7.13.3"/>
    </reaction>
</comment>
<feature type="transmembrane region" description="Helical" evidence="9">
    <location>
        <begin position="35"/>
        <end position="56"/>
    </location>
</feature>
<feature type="domain" description="Histidine kinase" evidence="10">
    <location>
        <begin position="211"/>
        <end position="415"/>
    </location>
</feature>
<evidence type="ECO:0000256" key="5">
    <source>
        <dbReference type="ARBA" id="ARBA00022741"/>
    </source>
</evidence>
<dbReference type="InterPro" id="IPR004358">
    <property type="entry name" value="Sig_transdc_His_kin-like_C"/>
</dbReference>
<evidence type="ECO:0000256" key="9">
    <source>
        <dbReference type="SAM" id="Phobius"/>
    </source>
</evidence>
<dbReference type="SMART" id="SM00387">
    <property type="entry name" value="HATPase_c"/>
    <property type="match status" value="1"/>
</dbReference>
<keyword evidence="6" id="KW-0418">Kinase</keyword>
<keyword evidence="3" id="KW-0597">Phosphoprotein</keyword>
<dbReference type="Gene3D" id="1.10.287.130">
    <property type="match status" value="1"/>
</dbReference>
<dbReference type="Gene3D" id="3.30.565.10">
    <property type="entry name" value="Histidine kinase-like ATPase, C-terminal domain"/>
    <property type="match status" value="1"/>
</dbReference>
<dbReference type="InterPro" id="IPR003594">
    <property type="entry name" value="HATPase_dom"/>
</dbReference>
<evidence type="ECO:0000256" key="7">
    <source>
        <dbReference type="ARBA" id="ARBA00022840"/>
    </source>
</evidence>
<dbReference type="PANTHER" id="PTHR43065:SF34">
    <property type="entry name" value="SPORULATION KINASE A"/>
    <property type="match status" value="1"/>
</dbReference>
<dbReference type="NCBIfam" id="TIGR00229">
    <property type="entry name" value="sensory_box"/>
    <property type="match status" value="1"/>
</dbReference>
<keyword evidence="9" id="KW-0812">Transmembrane</keyword>
<proteinExistence type="predicted"/>
<accession>A0ABR9QKG3</accession>
<reference evidence="12 13" key="1">
    <citation type="submission" date="2020-10" db="EMBL/GenBank/DDBJ databases">
        <title>Bacillus sp. HD4P25, an endophyte from a halophyte.</title>
        <authorList>
            <person name="Sun J.-Q."/>
        </authorList>
    </citation>
    <scope>NUCLEOTIDE SEQUENCE [LARGE SCALE GENOMIC DNA]</scope>
    <source>
        <strain evidence="12 13">YIM 93174</strain>
    </source>
</reference>
<feature type="domain" description="PAC" evidence="11">
    <location>
        <begin position="146"/>
        <end position="198"/>
    </location>
</feature>
<keyword evidence="8" id="KW-0902">Two-component regulatory system</keyword>
<dbReference type="EMBL" id="JADCLJ010000020">
    <property type="protein sequence ID" value="MBE4908991.1"/>
    <property type="molecule type" value="Genomic_DNA"/>
</dbReference>
<evidence type="ECO:0000256" key="3">
    <source>
        <dbReference type="ARBA" id="ARBA00022553"/>
    </source>
</evidence>
<evidence type="ECO:0000256" key="4">
    <source>
        <dbReference type="ARBA" id="ARBA00022679"/>
    </source>
</evidence>
<evidence type="ECO:0000313" key="13">
    <source>
        <dbReference type="Proteomes" id="UP001516662"/>
    </source>
</evidence>
<dbReference type="Pfam" id="PF08448">
    <property type="entry name" value="PAS_4"/>
    <property type="match status" value="1"/>
</dbReference>
<evidence type="ECO:0000259" key="11">
    <source>
        <dbReference type="PROSITE" id="PS50113"/>
    </source>
</evidence>
<dbReference type="SUPFAM" id="SSF55874">
    <property type="entry name" value="ATPase domain of HSP90 chaperone/DNA topoisomerase II/histidine kinase"/>
    <property type="match status" value="1"/>
</dbReference>
<dbReference type="InterPro" id="IPR013656">
    <property type="entry name" value="PAS_4"/>
</dbReference>
<dbReference type="InterPro" id="IPR036097">
    <property type="entry name" value="HisK_dim/P_sf"/>
</dbReference>
<evidence type="ECO:0000256" key="1">
    <source>
        <dbReference type="ARBA" id="ARBA00000085"/>
    </source>
</evidence>
<dbReference type="InterPro" id="IPR036890">
    <property type="entry name" value="HATPase_C_sf"/>
</dbReference>
<feature type="transmembrane region" description="Helical" evidence="9">
    <location>
        <begin position="6"/>
        <end position="23"/>
    </location>
</feature>
<dbReference type="InterPro" id="IPR035965">
    <property type="entry name" value="PAS-like_dom_sf"/>
</dbReference>
<dbReference type="InterPro" id="IPR003661">
    <property type="entry name" value="HisK_dim/P_dom"/>
</dbReference>
<keyword evidence="7" id="KW-0067">ATP-binding</keyword>
<dbReference type="PROSITE" id="PS50109">
    <property type="entry name" value="HIS_KIN"/>
    <property type="match status" value="1"/>
</dbReference>
<dbReference type="EC" id="2.7.13.3" evidence="2"/>
<dbReference type="Proteomes" id="UP001516662">
    <property type="component" value="Unassembled WGS sequence"/>
</dbReference>
<dbReference type="PRINTS" id="PR00344">
    <property type="entry name" value="BCTRLSENSOR"/>
</dbReference>
<dbReference type="Gene3D" id="3.30.450.20">
    <property type="entry name" value="PAS domain"/>
    <property type="match status" value="1"/>
</dbReference>
<evidence type="ECO:0000259" key="10">
    <source>
        <dbReference type="PROSITE" id="PS50109"/>
    </source>
</evidence>
<keyword evidence="9" id="KW-0472">Membrane</keyword>
<dbReference type="PROSITE" id="PS50113">
    <property type="entry name" value="PAC"/>
    <property type="match status" value="1"/>
</dbReference>
<dbReference type="InterPro" id="IPR005467">
    <property type="entry name" value="His_kinase_dom"/>
</dbReference>
<evidence type="ECO:0000256" key="6">
    <source>
        <dbReference type="ARBA" id="ARBA00022777"/>
    </source>
</evidence>
<comment type="caution">
    <text evidence="12">The sequence shown here is derived from an EMBL/GenBank/DDBJ whole genome shotgun (WGS) entry which is preliminary data.</text>
</comment>
<dbReference type="CDD" id="cd00082">
    <property type="entry name" value="HisKA"/>
    <property type="match status" value="1"/>
</dbReference>
<sequence length="418" mass="47565">MKNIPLLYFVFSLGWIFFSEMLINQLEITAKLYEILQTGKGLLFVGFTTFLIYIIIKKHEALKTLEEKEQELSSLINAMPDFVCFKDGEGRWVRVNQFGKDLYHLNHINYYGKTDAELAEVSPFFKDAFLYCIQSDKEAWQINGTSRCEESFHVPSGELKTFDVIKVPLFFSNGERKGLVTIGRDITQQKNAETMLLQKEKLSVVGELAAGIAHEIRNPLTSIKGFVQLMKESDNSSTNRYDIILSELDRINQIVGEMLVLSKPQSVIHKSFNINDMIKYVVNLTSHEALMYNVQLEVRDKVQDTYIKGDINQLIQVFINILKNSIDAMPKGGRILFTAEKLNGNVEFKIEDTGVGIPEERLERIGEPFFTLKEKGMGLGLTVSNKIIHEHKGSMEIESEVGIGTTVTVKIPVYQEEK</sequence>
<evidence type="ECO:0000313" key="12">
    <source>
        <dbReference type="EMBL" id="MBE4908991.1"/>
    </source>
</evidence>
<dbReference type="Pfam" id="PF00512">
    <property type="entry name" value="HisKA"/>
    <property type="match status" value="1"/>
</dbReference>
<dbReference type="PANTHER" id="PTHR43065">
    <property type="entry name" value="SENSOR HISTIDINE KINASE"/>
    <property type="match status" value="1"/>
</dbReference>
<dbReference type="InterPro" id="IPR000700">
    <property type="entry name" value="PAS-assoc_C"/>
</dbReference>
<keyword evidence="4" id="KW-0808">Transferase</keyword>